<dbReference type="PANTHER" id="PTHR22957:SF337">
    <property type="entry name" value="TBC1 DOMAIN FAMILY MEMBER 5"/>
    <property type="match status" value="1"/>
</dbReference>
<dbReference type="PROSITE" id="PS50086">
    <property type="entry name" value="TBC_RABGAP"/>
    <property type="match status" value="1"/>
</dbReference>
<dbReference type="SMART" id="SM00164">
    <property type="entry name" value="TBC"/>
    <property type="match status" value="1"/>
</dbReference>
<keyword evidence="1" id="KW-0343">GTPase activation</keyword>
<evidence type="ECO:0000313" key="4">
    <source>
        <dbReference type="EMBL" id="RHN64695.1"/>
    </source>
</evidence>
<dbReference type="FunFam" id="1.10.472.80:FF:000034">
    <property type="entry name" value="TBC1 domain family member 5"/>
    <property type="match status" value="1"/>
</dbReference>
<dbReference type="Gene3D" id="1.10.472.80">
    <property type="entry name" value="Ypt/Rab-GAP domain of gyp1p, domain 3"/>
    <property type="match status" value="1"/>
</dbReference>
<dbReference type="Gramene" id="rna27539">
    <property type="protein sequence ID" value="RHN64695.1"/>
    <property type="gene ID" value="gene27539"/>
</dbReference>
<evidence type="ECO:0000259" key="3">
    <source>
        <dbReference type="PROSITE" id="PS50086"/>
    </source>
</evidence>
<evidence type="ECO:0000256" key="2">
    <source>
        <dbReference type="SAM" id="MobiDB-lite"/>
    </source>
</evidence>
<dbReference type="Gene3D" id="1.10.8.270">
    <property type="entry name" value="putative rabgap domain of human tbc1 domain family member 14 like domains"/>
    <property type="match status" value="1"/>
</dbReference>
<feature type="region of interest" description="Disordered" evidence="2">
    <location>
        <begin position="633"/>
        <end position="686"/>
    </location>
</feature>
<sequence>MPPALLDPPLSKTSSVSSLISGTISQEPVPENRLFDDLRGLQWRINLGVLPSSSSSTSVDDLRRATANSRRRYASLRGRLLVDPHVPKDESSSPNLVMDNPLSQNPNSTWGRFFHNAELERMVDQDLSRLYPEHGNYFQTKGCQGILRRILLLWCLRHPDCGYRQGKFLSQATVTHNMFTFLLNTFAHFGTVFTFPSNSVSMHELLAPLLYVLQVDVERLAEVRKLYEDHFTDRFDGLFCQENDLSYSFDFKKSSDLTDDEIGSHGKGMKIKSLDELDPKIQTIVLLSDAYGVEGELGIVLSEKFIEHDAYCMFEALMNGAHGSVAMADFFSYSPVAGSHTGLPPVIEASAALYHLLSHVDSSLYSHLVDLGVEPQYFALRWLRVLFGREFSLDNLLIVWDEIFLSDNSKMEKHAEDNTDTCFRIFHSSRGAFISAIAVAMLLHIRSSLLATENPTTCLQRLLSFPENTNIKKLIEKAKSLQTLALSTEISSSTPALVEYNNKGKSVITRSVTTIACESGSPKTPKSLLPDNSYWEEKWRVVHSAEELKQDGVEKQVPSQKKRWTEKVKLSLKRTVSEPSSSTIKNGKKESKTSVKRSLLEDLSKELGSEEDIENLGCHETLCQQDNHSLAVEAEQQDDDSDVSNNYGADDRCLSRNTGSEENSFNLASPPNEFKDHENVSQKSSVGSNLSLDVINEISYSSPIDSPLPISDHPENNLSPVAGRNNDSTGNSATLSRNIKLNKFQWLWKFGRNNGELMSEKRGLASEAVKQTNKYNDQSNTASSSTAGDLCSSVNFNGDSADQNVMGTLKNIGQSMLEHIQVIEYAFQQECGQGTSLDNNTSKNVLVGKGQVTAMSALKELRKISNLLSEM</sequence>
<feature type="region of interest" description="Disordered" evidence="2">
    <location>
        <begin position="1"/>
        <end position="24"/>
    </location>
</feature>
<feature type="compositionally biased region" description="Basic and acidic residues" evidence="2">
    <location>
        <begin position="587"/>
        <end position="597"/>
    </location>
</feature>
<dbReference type="Proteomes" id="UP000265566">
    <property type="component" value="Chromosome 4"/>
</dbReference>
<evidence type="ECO:0000256" key="1">
    <source>
        <dbReference type="ARBA" id="ARBA00022468"/>
    </source>
</evidence>
<organism evidence="4 5">
    <name type="scientific">Medicago truncatula</name>
    <name type="common">Barrel medic</name>
    <name type="synonym">Medicago tribuloides</name>
    <dbReference type="NCBI Taxonomy" id="3880"/>
    <lineage>
        <taxon>Eukaryota</taxon>
        <taxon>Viridiplantae</taxon>
        <taxon>Streptophyta</taxon>
        <taxon>Embryophyta</taxon>
        <taxon>Tracheophyta</taxon>
        <taxon>Spermatophyta</taxon>
        <taxon>Magnoliopsida</taxon>
        <taxon>eudicotyledons</taxon>
        <taxon>Gunneridae</taxon>
        <taxon>Pentapetalae</taxon>
        <taxon>rosids</taxon>
        <taxon>fabids</taxon>
        <taxon>Fabales</taxon>
        <taxon>Fabaceae</taxon>
        <taxon>Papilionoideae</taxon>
        <taxon>50 kb inversion clade</taxon>
        <taxon>NPAAA clade</taxon>
        <taxon>Hologalegina</taxon>
        <taxon>IRL clade</taxon>
        <taxon>Trifolieae</taxon>
        <taxon>Medicago</taxon>
    </lineage>
</organism>
<reference evidence="5" key="1">
    <citation type="journal article" date="2018" name="Nat. Plants">
        <title>Whole-genome landscape of Medicago truncatula symbiotic genes.</title>
        <authorList>
            <person name="Pecrix Y."/>
            <person name="Staton S.E."/>
            <person name="Sallet E."/>
            <person name="Lelandais-Briere C."/>
            <person name="Moreau S."/>
            <person name="Carrere S."/>
            <person name="Blein T."/>
            <person name="Jardinaud M.F."/>
            <person name="Latrasse D."/>
            <person name="Zouine M."/>
            <person name="Zahm M."/>
            <person name="Kreplak J."/>
            <person name="Mayjonade B."/>
            <person name="Satge C."/>
            <person name="Perez M."/>
            <person name="Cauet S."/>
            <person name="Marande W."/>
            <person name="Chantry-Darmon C."/>
            <person name="Lopez-Roques C."/>
            <person name="Bouchez O."/>
            <person name="Berard A."/>
            <person name="Debelle F."/>
            <person name="Munos S."/>
            <person name="Bendahmane A."/>
            <person name="Berges H."/>
            <person name="Niebel A."/>
            <person name="Buitink J."/>
            <person name="Frugier F."/>
            <person name="Benhamed M."/>
            <person name="Crespi M."/>
            <person name="Gouzy J."/>
            <person name="Gamas P."/>
        </authorList>
    </citation>
    <scope>NUCLEOTIDE SEQUENCE [LARGE SCALE GENOMIC DNA]</scope>
    <source>
        <strain evidence="5">cv. Jemalong A17</strain>
    </source>
</reference>
<protein>
    <submittedName>
        <fullName evidence="4">Putative Rab-GTPase-TBC domain-containing protein</fullName>
    </submittedName>
</protein>
<gene>
    <name evidence="4" type="ORF">MtrunA17_Chr4g0071861</name>
</gene>
<feature type="compositionally biased region" description="Low complexity" evidence="2">
    <location>
        <begin position="10"/>
        <end position="24"/>
    </location>
</feature>
<feature type="region of interest" description="Disordered" evidence="2">
    <location>
        <begin position="706"/>
        <end position="733"/>
    </location>
</feature>
<dbReference type="SUPFAM" id="SSF47923">
    <property type="entry name" value="Ypt/Rab-GAP domain of gyp1p"/>
    <property type="match status" value="2"/>
</dbReference>
<accession>A0A396ILE7</accession>
<comment type="caution">
    <text evidence="4">The sequence shown here is derived from an EMBL/GenBank/DDBJ whole genome shotgun (WGS) entry which is preliminary data.</text>
</comment>
<name>A0A396ILE7_MEDTR</name>
<proteinExistence type="predicted"/>
<dbReference type="PANTHER" id="PTHR22957">
    <property type="entry name" value="TBC1 DOMAIN FAMILY MEMBER GTPASE-ACTIVATING PROTEIN"/>
    <property type="match status" value="1"/>
</dbReference>
<dbReference type="Pfam" id="PF00566">
    <property type="entry name" value="RabGAP-TBC"/>
    <property type="match status" value="2"/>
</dbReference>
<feature type="compositionally biased region" description="Polar residues" evidence="2">
    <location>
        <begin position="655"/>
        <end position="669"/>
    </location>
</feature>
<dbReference type="InterPro" id="IPR000195">
    <property type="entry name" value="Rab-GAP-TBC_dom"/>
</dbReference>
<dbReference type="EMBL" id="PSQE01000004">
    <property type="protein sequence ID" value="RHN64695.1"/>
    <property type="molecule type" value="Genomic_DNA"/>
</dbReference>
<dbReference type="AlphaFoldDB" id="A0A396ILE7"/>
<evidence type="ECO:0000313" key="5">
    <source>
        <dbReference type="Proteomes" id="UP000265566"/>
    </source>
</evidence>
<feature type="region of interest" description="Disordered" evidence="2">
    <location>
        <begin position="575"/>
        <end position="597"/>
    </location>
</feature>
<dbReference type="InterPro" id="IPR035969">
    <property type="entry name" value="Rab-GAP_TBC_sf"/>
</dbReference>
<feature type="domain" description="Rab-GAP TBC" evidence="3">
    <location>
        <begin position="33"/>
        <end position="407"/>
    </location>
</feature>
<dbReference type="GO" id="GO:0005096">
    <property type="term" value="F:GTPase activator activity"/>
    <property type="evidence" value="ECO:0007669"/>
    <property type="project" value="UniProtKB-KW"/>
</dbReference>